<dbReference type="EMBL" id="JAAEDK010000027">
    <property type="protein sequence ID" value="MBR0660267.1"/>
    <property type="molecule type" value="Genomic_DNA"/>
</dbReference>
<dbReference type="AlphaFoldDB" id="A0A9X9WIV7"/>
<sequence length="52" mass="5077">MIAVRFTRGAPGAEAACILPVAEGAAVPRALAAAAKAARFTGEAGEVLDLPG</sequence>
<organism evidence="1 2">
    <name type="scientific">Neoroseomonas oryzicola</name>
    <dbReference type="NCBI Taxonomy" id="535904"/>
    <lineage>
        <taxon>Bacteria</taxon>
        <taxon>Pseudomonadati</taxon>
        <taxon>Pseudomonadota</taxon>
        <taxon>Alphaproteobacteria</taxon>
        <taxon>Acetobacterales</taxon>
        <taxon>Acetobacteraceae</taxon>
        <taxon>Neoroseomonas</taxon>
    </lineage>
</organism>
<proteinExistence type="predicted"/>
<protein>
    <submittedName>
        <fullName evidence="1">Uncharacterized protein</fullName>
    </submittedName>
</protein>
<feature type="non-terminal residue" evidence="1">
    <location>
        <position position="52"/>
    </location>
</feature>
<comment type="caution">
    <text evidence="1">The sequence shown here is derived from an EMBL/GenBank/DDBJ whole genome shotgun (WGS) entry which is preliminary data.</text>
</comment>
<dbReference type="Proteomes" id="UP001138708">
    <property type="component" value="Unassembled WGS sequence"/>
</dbReference>
<reference evidence="1" key="2">
    <citation type="journal article" date="2021" name="Syst. Appl. Microbiol.">
        <title>Roseomonas hellenica sp. nov., isolated from roots of wild-growing Alkanna tinctoria.</title>
        <authorList>
            <person name="Rat A."/>
            <person name="Naranjo H.D."/>
            <person name="Lebbe L."/>
            <person name="Cnockaert M."/>
            <person name="Krigas N."/>
            <person name="Grigoriadou K."/>
            <person name="Maloupa E."/>
            <person name="Willems A."/>
        </authorList>
    </citation>
    <scope>NUCLEOTIDE SEQUENCE</scope>
    <source>
        <strain evidence="1">LMG 31161</strain>
    </source>
</reference>
<accession>A0A9X9WIV7</accession>
<name>A0A9X9WIV7_9PROT</name>
<evidence type="ECO:0000313" key="1">
    <source>
        <dbReference type="EMBL" id="MBR0660267.1"/>
    </source>
</evidence>
<gene>
    <name evidence="1" type="ORF">GXW75_13490</name>
</gene>
<evidence type="ECO:0000313" key="2">
    <source>
        <dbReference type="Proteomes" id="UP001138708"/>
    </source>
</evidence>
<reference evidence="1" key="1">
    <citation type="submission" date="2020-01" db="EMBL/GenBank/DDBJ databases">
        <authorList>
            <person name="Rat A."/>
        </authorList>
    </citation>
    <scope>NUCLEOTIDE SEQUENCE</scope>
    <source>
        <strain evidence="1">LMG 31161</strain>
    </source>
</reference>